<evidence type="ECO:0000313" key="3">
    <source>
        <dbReference type="Proteomes" id="UP000199072"/>
    </source>
</evidence>
<dbReference type="OrthoDB" id="796701at2"/>
<name>A0A1G7BFK4_9SPHI</name>
<keyword evidence="3" id="KW-1185">Reference proteome</keyword>
<reference evidence="2 3" key="1">
    <citation type="submission" date="2016-10" db="EMBL/GenBank/DDBJ databases">
        <authorList>
            <person name="de Groot N.N."/>
        </authorList>
    </citation>
    <scope>NUCLEOTIDE SEQUENCE [LARGE SCALE GENOMIC DNA]</scope>
    <source>
        <strain evidence="2 3">47C3B</strain>
    </source>
</reference>
<gene>
    <name evidence="2" type="ORF">SAMN05216464_1055</name>
</gene>
<feature type="signal peptide" evidence="1">
    <location>
        <begin position="1"/>
        <end position="20"/>
    </location>
</feature>
<organism evidence="2 3">
    <name type="scientific">Mucilaginibacter pineti</name>
    <dbReference type="NCBI Taxonomy" id="1391627"/>
    <lineage>
        <taxon>Bacteria</taxon>
        <taxon>Pseudomonadati</taxon>
        <taxon>Bacteroidota</taxon>
        <taxon>Sphingobacteriia</taxon>
        <taxon>Sphingobacteriales</taxon>
        <taxon>Sphingobacteriaceae</taxon>
        <taxon>Mucilaginibacter</taxon>
    </lineage>
</organism>
<evidence type="ECO:0000313" key="2">
    <source>
        <dbReference type="EMBL" id="SDE25868.1"/>
    </source>
</evidence>
<feature type="chain" id="PRO_5011626240" evidence="1">
    <location>
        <begin position="21"/>
        <end position="128"/>
    </location>
</feature>
<keyword evidence="1" id="KW-0732">Signal</keyword>
<accession>A0A1G7BFK4</accession>
<dbReference type="EMBL" id="FNAI01000005">
    <property type="protein sequence ID" value="SDE25868.1"/>
    <property type="molecule type" value="Genomic_DNA"/>
</dbReference>
<sequence length="128" mass="14845">MKLITLLPILLCLFTVAAKAQDNNGSNPQEKKVLKLINALPEIIASNKLRMKKDPQRLLKAYIEFTPTAKDKYYQVSVCDDFADRLFAYYRFKVNAATYAIFYDDFENGKLVPLKVWQKHAYGIYSKR</sequence>
<dbReference type="Proteomes" id="UP000199072">
    <property type="component" value="Unassembled WGS sequence"/>
</dbReference>
<protein>
    <submittedName>
        <fullName evidence="2">Uncharacterized protein</fullName>
    </submittedName>
</protein>
<dbReference type="RefSeq" id="WP_091149607.1">
    <property type="nucleotide sequence ID" value="NZ_FNAI01000005.1"/>
</dbReference>
<dbReference type="AlphaFoldDB" id="A0A1G7BFK4"/>
<evidence type="ECO:0000256" key="1">
    <source>
        <dbReference type="SAM" id="SignalP"/>
    </source>
</evidence>
<proteinExistence type="predicted"/>